<evidence type="ECO:0000256" key="1">
    <source>
        <dbReference type="SAM" id="MobiDB-lite"/>
    </source>
</evidence>
<sequence>MGDVREPVPDRGVRTASDDDWARATKAAAVIGPLAGLPRVGRSRINEAAKELGISRRQMYALLERWRRGGGLVSDLLPTRSSGGRGQTHLQEAVEAIVSDAIRKGFLTRQRRTVAAVYRDVVRACRRQGLPVPSRTTLERRIARLDAVETATRREGANASRPAHCVLDVRDVLGEACFIALRDRALRADAVLLFLEGVEAGRVRLVRVKKVKPLAFEPLRGGGVTSDRGELGAAIEPTRPASGQGSR</sequence>
<protein>
    <submittedName>
        <fullName evidence="2">Winged helix-turn helix</fullName>
    </submittedName>
</protein>
<evidence type="ECO:0000313" key="3">
    <source>
        <dbReference type="Proteomes" id="UP000193711"/>
    </source>
</evidence>
<organism evidence="2 3">
    <name type="scientific">Rathayibacter oskolensis</name>
    <dbReference type="NCBI Taxonomy" id="1891671"/>
    <lineage>
        <taxon>Bacteria</taxon>
        <taxon>Bacillati</taxon>
        <taxon>Actinomycetota</taxon>
        <taxon>Actinomycetes</taxon>
        <taxon>Micrococcales</taxon>
        <taxon>Microbacteriaceae</taxon>
        <taxon>Rathayibacter</taxon>
    </lineage>
</organism>
<dbReference type="Proteomes" id="UP000193711">
    <property type="component" value="Unassembled WGS sequence"/>
</dbReference>
<dbReference type="Gene3D" id="1.10.10.60">
    <property type="entry name" value="Homeodomain-like"/>
    <property type="match status" value="1"/>
</dbReference>
<gene>
    <name evidence="2" type="ORF">SAMN06295885_0705</name>
</gene>
<name>A0A1X7N4B1_9MICO</name>
<evidence type="ECO:0000313" key="2">
    <source>
        <dbReference type="EMBL" id="SMH32175.1"/>
    </source>
</evidence>
<accession>A0A1X7N4B1</accession>
<dbReference type="Pfam" id="PF13551">
    <property type="entry name" value="HTH_29"/>
    <property type="match status" value="1"/>
</dbReference>
<dbReference type="EMBL" id="FXBM01000001">
    <property type="protein sequence ID" value="SMH32175.1"/>
    <property type="molecule type" value="Genomic_DNA"/>
</dbReference>
<keyword evidence="3" id="KW-1185">Reference proteome</keyword>
<dbReference type="AlphaFoldDB" id="A0A1X7N4B1"/>
<proteinExistence type="predicted"/>
<feature type="region of interest" description="Disordered" evidence="1">
    <location>
        <begin position="227"/>
        <end position="247"/>
    </location>
</feature>
<reference evidence="3" key="1">
    <citation type="submission" date="2017-04" db="EMBL/GenBank/DDBJ databases">
        <authorList>
            <person name="Varghese N."/>
            <person name="Submissions S."/>
        </authorList>
    </citation>
    <scope>NUCLEOTIDE SEQUENCE [LARGE SCALE GENOMIC DNA]</scope>
    <source>
        <strain evidence="3">VKM Ac-2121</strain>
    </source>
</reference>